<reference evidence="2 3" key="1">
    <citation type="submission" date="2020-04" db="EMBL/GenBank/DDBJ databases">
        <title>Zoogloea sp. G-4-1-14 isolated from soil.</title>
        <authorList>
            <person name="Dahal R.H."/>
        </authorList>
    </citation>
    <scope>NUCLEOTIDE SEQUENCE [LARGE SCALE GENOMIC DNA]</scope>
    <source>
        <strain evidence="2 3">G-4-1-14</strain>
    </source>
</reference>
<dbReference type="NCBIfam" id="TIGR00229">
    <property type="entry name" value="sensory_box"/>
    <property type="match status" value="1"/>
</dbReference>
<dbReference type="Pfam" id="PF08447">
    <property type="entry name" value="PAS_3"/>
    <property type="match status" value="1"/>
</dbReference>
<evidence type="ECO:0000259" key="1">
    <source>
        <dbReference type="PROSITE" id="PS50112"/>
    </source>
</evidence>
<dbReference type="CDD" id="cd00130">
    <property type="entry name" value="PAS"/>
    <property type="match status" value="1"/>
</dbReference>
<dbReference type="PROSITE" id="PS50112">
    <property type="entry name" value="PAS"/>
    <property type="match status" value="1"/>
</dbReference>
<dbReference type="Proteomes" id="UP000580043">
    <property type="component" value="Unassembled WGS sequence"/>
</dbReference>
<name>A0A848G8E6_9RHOO</name>
<dbReference type="SUPFAM" id="SSF55785">
    <property type="entry name" value="PYP-like sensor domain (PAS domain)"/>
    <property type="match status" value="1"/>
</dbReference>
<dbReference type="AlphaFoldDB" id="A0A848G8E6"/>
<dbReference type="Gene3D" id="3.30.450.20">
    <property type="entry name" value="PAS domain"/>
    <property type="match status" value="1"/>
</dbReference>
<evidence type="ECO:0000313" key="3">
    <source>
        <dbReference type="Proteomes" id="UP000580043"/>
    </source>
</evidence>
<feature type="domain" description="PAS" evidence="1">
    <location>
        <begin position="1"/>
        <end position="47"/>
    </location>
</feature>
<gene>
    <name evidence="2" type="ORF">HHL15_16930</name>
</gene>
<comment type="caution">
    <text evidence="2">The sequence shown here is derived from an EMBL/GenBank/DDBJ whole genome shotgun (WGS) entry which is preliminary data.</text>
</comment>
<evidence type="ECO:0000313" key="2">
    <source>
        <dbReference type="EMBL" id="NML27442.1"/>
    </source>
</evidence>
<accession>A0A848G8E6</accession>
<proteinExistence type="predicted"/>
<dbReference type="InterPro" id="IPR013655">
    <property type="entry name" value="PAS_fold_3"/>
</dbReference>
<organism evidence="2 3">
    <name type="scientific">Zoogloea dura</name>
    <dbReference type="NCBI Taxonomy" id="2728840"/>
    <lineage>
        <taxon>Bacteria</taxon>
        <taxon>Pseudomonadati</taxon>
        <taxon>Pseudomonadota</taxon>
        <taxon>Betaproteobacteria</taxon>
        <taxon>Rhodocyclales</taxon>
        <taxon>Zoogloeaceae</taxon>
        <taxon>Zoogloea</taxon>
    </lineage>
</organism>
<sequence>MRTDDFIVSKTSPKGIITYCNPIFIEFSGYAEDELLGSQHNIIRHPDMPRAAFKLAWDTIQAGREFFAYVKNMSKDGSFYWVYAHITPDFGGNGSIEGYTSVRRCPSREAIGKISGVYRAMLDAERAVGARDAIAAGTKVLVDALGQLEMDYEEFVFSL</sequence>
<dbReference type="InterPro" id="IPR035965">
    <property type="entry name" value="PAS-like_dom_sf"/>
</dbReference>
<dbReference type="EMBL" id="JABBGA010000015">
    <property type="protein sequence ID" value="NML27442.1"/>
    <property type="molecule type" value="Genomic_DNA"/>
</dbReference>
<keyword evidence="3" id="KW-1185">Reference proteome</keyword>
<protein>
    <submittedName>
        <fullName evidence="2">PAS domain-containing protein</fullName>
    </submittedName>
</protein>
<dbReference type="InterPro" id="IPR000014">
    <property type="entry name" value="PAS"/>
</dbReference>